<dbReference type="InterPro" id="IPR036013">
    <property type="entry name" value="Band_7/SPFH_dom_sf"/>
</dbReference>
<keyword evidence="4" id="KW-1133">Transmembrane helix</keyword>
<keyword evidence="6" id="KW-0378">Hydrolase</keyword>
<evidence type="ECO:0000256" key="1">
    <source>
        <dbReference type="ARBA" id="ARBA00004167"/>
    </source>
</evidence>
<dbReference type="SUPFAM" id="SSF117892">
    <property type="entry name" value="Band 7/SPFH domain"/>
    <property type="match status" value="1"/>
</dbReference>
<keyword evidence="4" id="KW-0812">Transmembrane</keyword>
<evidence type="ECO:0000256" key="4">
    <source>
        <dbReference type="SAM" id="Phobius"/>
    </source>
</evidence>
<feature type="region of interest" description="Disordered" evidence="3">
    <location>
        <begin position="354"/>
        <end position="374"/>
    </location>
</feature>
<dbReference type="PANTHER" id="PTHR10264">
    <property type="entry name" value="BAND 7 PROTEIN-RELATED"/>
    <property type="match status" value="1"/>
</dbReference>
<gene>
    <name evidence="6" type="ORF">HNR50_004315</name>
</gene>
<name>A0A841RB42_9SPIO</name>
<protein>
    <submittedName>
        <fullName evidence="6">Regulator of protease activity HflC (Stomatin/prohibitin superfamily)</fullName>
    </submittedName>
</protein>
<keyword evidence="6" id="KW-0645">Protease</keyword>
<reference evidence="6 7" key="1">
    <citation type="submission" date="2020-08" db="EMBL/GenBank/DDBJ databases">
        <title>Genomic Encyclopedia of Type Strains, Phase IV (KMG-IV): sequencing the most valuable type-strain genomes for metagenomic binning, comparative biology and taxonomic classification.</title>
        <authorList>
            <person name="Goeker M."/>
        </authorList>
    </citation>
    <scope>NUCLEOTIDE SEQUENCE [LARGE SCALE GENOMIC DNA]</scope>
    <source>
        <strain evidence="6 7">DSM 2461</strain>
    </source>
</reference>
<dbReference type="GO" id="GO:0006508">
    <property type="term" value="P:proteolysis"/>
    <property type="evidence" value="ECO:0007669"/>
    <property type="project" value="UniProtKB-KW"/>
</dbReference>
<accession>A0A841RB42</accession>
<dbReference type="AlphaFoldDB" id="A0A841RB42"/>
<dbReference type="PANTHER" id="PTHR10264:SF19">
    <property type="entry name" value="AT06885P-RELATED"/>
    <property type="match status" value="1"/>
</dbReference>
<evidence type="ECO:0000313" key="7">
    <source>
        <dbReference type="Proteomes" id="UP000587760"/>
    </source>
</evidence>
<dbReference type="Pfam" id="PF01145">
    <property type="entry name" value="Band_7"/>
    <property type="match status" value="1"/>
</dbReference>
<feature type="transmembrane region" description="Helical" evidence="4">
    <location>
        <begin position="23"/>
        <end position="43"/>
    </location>
</feature>
<keyword evidence="7" id="KW-1185">Reference proteome</keyword>
<dbReference type="InterPro" id="IPR001107">
    <property type="entry name" value="Band_7"/>
</dbReference>
<dbReference type="CDD" id="cd13775">
    <property type="entry name" value="SPFH_eoslipins_u3"/>
    <property type="match status" value="1"/>
</dbReference>
<dbReference type="Proteomes" id="UP000587760">
    <property type="component" value="Unassembled WGS sequence"/>
</dbReference>
<organism evidence="6 7">
    <name type="scientific">Spirochaeta isovalerica</name>
    <dbReference type="NCBI Taxonomy" id="150"/>
    <lineage>
        <taxon>Bacteria</taxon>
        <taxon>Pseudomonadati</taxon>
        <taxon>Spirochaetota</taxon>
        <taxon>Spirochaetia</taxon>
        <taxon>Spirochaetales</taxon>
        <taxon>Spirochaetaceae</taxon>
        <taxon>Spirochaeta</taxon>
    </lineage>
</organism>
<evidence type="ECO:0000313" key="6">
    <source>
        <dbReference type="EMBL" id="MBB6482614.1"/>
    </source>
</evidence>
<evidence type="ECO:0000256" key="3">
    <source>
        <dbReference type="SAM" id="MobiDB-lite"/>
    </source>
</evidence>
<evidence type="ECO:0000259" key="5">
    <source>
        <dbReference type="SMART" id="SM00244"/>
    </source>
</evidence>
<feature type="transmembrane region" description="Helical" evidence="4">
    <location>
        <begin position="98"/>
        <end position="119"/>
    </location>
</feature>
<dbReference type="FunFam" id="3.30.479.30:FF:000004">
    <property type="entry name" value="Putative membrane protease family, stomatin"/>
    <property type="match status" value="1"/>
</dbReference>
<dbReference type="Gene3D" id="3.30.479.30">
    <property type="entry name" value="Band 7 domain"/>
    <property type="match status" value="1"/>
</dbReference>
<dbReference type="Gene3D" id="6.10.250.2090">
    <property type="match status" value="1"/>
</dbReference>
<dbReference type="EMBL" id="JACHGJ010000014">
    <property type="protein sequence ID" value="MBB6482614.1"/>
    <property type="molecule type" value="Genomic_DNA"/>
</dbReference>
<comment type="subcellular location">
    <subcellularLocation>
        <location evidence="1">Membrane</location>
        <topology evidence="1">Single-pass membrane protein</topology>
    </subcellularLocation>
</comment>
<comment type="caution">
    <text evidence="6">The sequence shown here is derived from an EMBL/GenBank/DDBJ whole genome shotgun (WGS) entry which is preliminary data.</text>
</comment>
<dbReference type="GO" id="GO:0005886">
    <property type="term" value="C:plasma membrane"/>
    <property type="evidence" value="ECO:0007669"/>
    <property type="project" value="InterPro"/>
</dbReference>
<evidence type="ECO:0000256" key="2">
    <source>
        <dbReference type="ARBA" id="ARBA00008164"/>
    </source>
</evidence>
<dbReference type="InterPro" id="IPR043202">
    <property type="entry name" value="Band-7_stomatin-like"/>
</dbReference>
<comment type="similarity">
    <text evidence="2">Belongs to the band 7/mec-2 family.</text>
</comment>
<sequence length="374" mass="41610">MNLMHNREERVKNMKGFKIQKDFHYSSVSFLFLGLFIMAGYFFQVNYGVSSELMPIVKISGAILGAGVVLTVLPLWSMVIFVIIALQLNVIALFEGSYLWLMLTGSAGIVISASIQLVYQWDKVVILRAGKFKKVHGPGLFFLIPLLDRIAAFVDTRIRVTDFTAEKTLTNDTVPVHVDALAFWMIWEPKQAVLEVEDYFEAVSLSGQTALRDAIGKHKLATLLAEREELGNEIQQKLDAKTNPWGITILSIEITEIIIPKELEDAMSKQAQAEREKKSRVILGEAEVEVAAKFEEASLKYSGNPTALQLRAMNMVYEGLKQNNSLMLMPSSALDNMNLGAVMGTAALNKVKDLPGQVKNKETVHEDKETGGEK</sequence>
<dbReference type="GO" id="GO:0008233">
    <property type="term" value="F:peptidase activity"/>
    <property type="evidence" value="ECO:0007669"/>
    <property type="project" value="UniProtKB-KW"/>
</dbReference>
<dbReference type="PRINTS" id="PR00721">
    <property type="entry name" value="STOMATIN"/>
</dbReference>
<dbReference type="RefSeq" id="WP_184748850.1">
    <property type="nucleotide sequence ID" value="NZ_JACHGJ010000014.1"/>
</dbReference>
<feature type="domain" description="Band 7" evidence="5">
    <location>
        <begin position="113"/>
        <end position="271"/>
    </location>
</feature>
<feature type="transmembrane region" description="Helical" evidence="4">
    <location>
        <begin position="63"/>
        <end position="86"/>
    </location>
</feature>
<dbReference type="GO" id="GO:0098552">
    <property type="term" value="C:side of membrane"/>
    <property type="evidence" value="ECO:0007669"/>
    <property type="project" value="UniProtKB-ARBA"/>
</dbReference>
<dbReference type="SMART" id="SM00244">
    <property type="entry name" value="PHB"/>
    <property type="match status" value="1"/>
</dbReference>
<dbReference type="InterPro" id="IPR001972">
    <property type="entry name" value="Stomatin_HflK_fam"/>
</dbReference>
<proteinExistence type="inferred from homology"/>
<feature type="compositionally biased region" description="Basic and acidic residues" evidence="3">
    <location>
        <begin position="359"/>
        <end position="374"/>
    </location>
</feature>
<keyword evidence="4" id="KW-0472">Membrane</keyword>